<feature type="transmembrane region" description="Helical" evidence="1">
    <location>
        <begin position="6"/>
        <end position="29"/>
    </location>
</feature>
<evidence type="ECO:0000313" key="3">
    <source>
        <dbReference type="Proteomes" id="UP000500791"/>
    </source>
</evidence>
<keyword evidence="1" id="KW-0812">Transmembrane</keyword>
<dbReference type="Proteomes" id="UP000500791">
    <property type="component" value="Chromosome"/>
</dbReference>
<sequence length="185" mass="21318">MIEIVAGIGIAFVSSFFSLVVAFLLTMIANWRHDQEQRRQHRAALNLIEIELRERLELLGASSEWDTIMRTMNADSTESGTAPPFADDLRTHRRLYENALSTIGQLPVSLSSPIAAHYESTARMHRDFHECFKLNGTRDQALDILKEYISGGQDVLNRMDEARDHFRALGFWDWLWSRPRARSRT</sequence>
<gene>
    <name evidence="2" type="ORF">G8E03_03340</name>
</gene>
<name>A0A6G7VIW5_9RHOB</name>
<keyword evidence="1" id="KW-1133">Transmembrane helix</keyword>
<dbReference type="KEGG" id="mon:G8E03_03340"/>
<organism evidence="2 3">
    <name type="scientific">Pontivivens nitratireducens</name>
    <dbReference type="NCBI Taxonomy" id="2758038"/>
    <lineage>
        <taxon>Bacteria</taxon>
        <taxon>Pseudomonadati</taxon>
        <taxon>Pseudomonadota</taxon>
        <taxon>Alphaproteobacteria</taxon>
        <taxon>Rhodobacterales</taxon>
        <taxon>Paracoccaceae</taxon>
        <taxon>Pontivivens</taxon>
    </lineage>
</organism>
<evidence type="ECO:0000256" key="1">
    <source>
        <dbReference type="SAM" id="Phobius"/>
    </source>
</evidence>
<proteinExistence type="predicted"/>
<reference evidence="2 3" key="1">
    <citation type="submission" date="2020-03" db="EMBL/GenBank/DDBJ databases">
        <title>Complete genome sequence of Monaibacterium sp. ALG8 with diverse plasmids.</title>
        <authorList>
            <person name="Sun C."/>
        </authorList>
    </citation>
    <scope>NUCLEOTIDE SEQUENCE [LARGE SCALE GENOMIC DNA]</scope>
    <source>
        <strain evidence="2 3">ALG8</strain>
    </source>
</reference>
<evidence type="ECO:0000313" key="2">
    <source>
        <dbReference type="EMBL" id="QIK39882.1"/>
    </source>
</evidence>
<protein>
    <submittedName>
        <fullName evidence="2">Uncharacterized protein</fullName>
    </submittedName>
</protein>
<dbReference type="AlphaFoldDB" id="A0A6G7VIW5"/>
<keyword evidence="1" id="KW-0472">Membrane</keyword>
<accession>A0A6G7VIW5</accession>
<keyword evidence="3" id="KW-1185">Reference proteome</keyword>
<dbReference type="RefSeq" id="WP_166188658.1">
    <property type="nucleotide sequence ID" value="NZ_CP049811.1"/>
</dbReference>
<dbReference type="EMBL" id="CP049811">
    <property type="protein sequence ID" value="QIK39882.1"/>
    <property type="molecule type" value="Genomic_DNA"/>
</dbReference>